<keyword evidence="1" id="KW-1133">Transmembrane helix</keyword>
<evidence type="ECO:0000313" key="3">
    <source>
        <dbReference type="Proteomes" id="UP000289856"/>
    </source>
</evidence>
<dbReference type="Proteomes" id="UP000289856">
    <property type="component" value="Chromosome"/>
</dbReference>
<dbReference type="Pfam" id="PF11877">
    <property type="entry name" value="DUF3397"/>
    <property type="match status" value="1"/>
</dbReference>
<organism evidence="2 3">
    <name type="scientific">Cohnella abietis</name>
    <dbReference type="NCBI Taxonomy" id="2507935"/>
    <lineage>
        <taxon>Bacteria</taxon>
        <taxon>Bacillati</taxon>
        <taxon>Bacillota</taxon>
        <taxon>Bacilli</taxon>
        <taxon>Bacillales</taxon>
        <taxon>Paenibacillaceae</taxon>
        <taxon>Cohnella</taxon>
    </lineage>
</organism>
<reference evidence="2 3" key="1">
    <citation type="submission" date="2019-01" db="EMBL/GenBank/DDBJ databases">
        <title>Complete genome sequence of Cohnella hallensis HS21 isolated from Korean fir (Abies koreana) rhizospheric soil.</title>
        <authorList>
            <person name="Jiang L."/>
            <person name="Kang S.W."/>
            <person name="Kim S."/>
            <person name="Jung J."/>
            <person name="Kim C.Y."/>
            <person name="Kim D.H."/>
            <person name="Kim S.W."/>
            <person name="Lee J."/>
        </authorList>
    </citation>
    <scope>NUCLEOTIDE SEQUENCE [LARGE SCALE GENOMIC DNA]</scope>
    <source>
        <strain evidence="2 3">HS21</strain>
    </source>
</reference>
<evidence type="ECO:0008006" key="4">
    <source>
        <dbReference type="Google" id="ProtNLM"/>
    </source>
</evidence>
<dbReference type="AlphaFoldDB" id="A0A3T1D9E1"/>
<dbReference type="OrthoDB" id="2661791at2"/>
<sequence>MGPIWKSLAQSYAYLATIPFIPFLLVYFVSYYRRGDRKRAIRLAMDVTNVFLIGYIAMLINLRLNTGFGLFFIFLLMLIGAGLIGNAQNRMNGKVDINKVTRAIWRISFFGLAFLYIPLTLLELFFPSG</sequence>
<dbReference type="EMBL" id="AP019400">
    <property type="protein sequence ID" value="BBI34689.1"/>
    <property type="molecule type" value="Genomic_DNA"/>
</dbReference>
<accession>A0A3T1D9E1</accession>
<gene>
    <name evidence="2" type="ORF">KCTCHS21_40880</name>
</gene>
<dbReference type="RefSeq" id="WP_130612428.1">
    <property type="nucleotide sequence ID" value="NZ_AP019400.1"/>
</dbReference>
<feature type="transmembrane region" description="Helical" evidence="1">
    <location>
        <begin position="12"/>
        <end position="31"/>
    </location>
</feature>
<feature type="transmembrane region" description="Helical" evidence="1">
    <location>
        <begin position="107"/>
        <end position="126"/>
    </location>
</feature>
<feature type="transmembrane region" description="Helical" evidence="1">
    <location>
        <begin position="43"/>
        <end position="62"/>
    </location>
</feature>
<dbReference type="KEGG" id="cohn:KCTCHS21_40880"/>
<name>A0A3T1D9E1_9BACL</name>
<dbReference type="InterPro" id="IPR024515">
    <property type="entry name" value="DUF3397"/>
</dbReference>
<proteinExistence type="predicted"/>
<feature type="transmembrane region" description="Helical" evidence="1">
    <location>
        <begin position="68"/>
        <end position="87"/>
    </location>
</feature>
<keyword evidence="1" id="KW-0812">Transmembrane</keyword>
<protein>
    <recommendedName>
        <fullName evidence="4">DUF3397 domain-containing protein</fullName>
    </recommendedName>
</protein>
<keyword evidence="3" id="KW-1185">Reference proteome</keyword>
<evidence type="ECO:0000313" key="2">
    <source>
        <dbReference type="EMBL" id="BBI34689.1"/>
    </source>
</evidence>
<evidence type="ECO:0000256" key="1">
    <source>
        <dbReference type="SAM" id="Phobius"/>
    </source>
</evidence>
<keyword evidence="1" id="KW-0472">Membrane</keyword>